<feature type="transmembrane region" description="Helical" evidence="1">
    <location>
        <begin position="186"/>
        <end position="207"/>
    </location>
</feature>
<dbReference type="RefSeq" id="WP_071810132.1">
    <property type="nucleotide sequence ID" value="NZ_MEIA01000558.1"/>
</dbReference>
<dbReference type="InterPro" id="IPR029787">
    <property type="entry name" value="Nucleotide_cyclase"/>
</dbReference>
<keyword evidence="1" id="KW-0472">Membrane</keyword>
<dbReference type="SMART" id="SM00267">
    <property type="entry name" value="GGDEF"/>
    <property type="match status" value="1"/>
</dbReference>
<gene>
    <name evidence="3" type="ORF">BG844_36855</name>
</gene>
<dbReference type="PANTHER" id="PTHR46663:SF2">
    <property type="entry name" value="GGDEF DOMAIN-CONTAINING PROTEIN"/>
    <property type="match status" value="1"/>
</dbReference>
<feature type="transmembrane region" description="Helical" evidence="1">
    <location>
        <begin position="12"/>
        <end position="32"/>
    </location>
</feature>
<feature type="transmembrane region" description="Helical" evidence="1">
    <location>
        <begin position="122"/>
        <end position="142"/>
    </location>
</feature>
<dbReference type="AlphaFoldDB" id="A0A1K0F9P5"/>
<evidence type="ECO:0000256" key="1">
    <source>
        <dbReference type="SAM" id="Phobius"/>
    </source>
</evidence>
<evidence type="ECO:0000313" key="4">
    <source>
        <dbReference type="Proteomes" id="UP000182486"/>
    </source>
</evidence>
<dbReference type="InterPro" id="IPR000160">
    <property type="entry name" value="GGDEF_dom"/>
</dbReference>
<feature type="transmembrane region" description="Helical" evidence="1">
    <location>
        <begin position="293"/>
        <end position="314"/>
    </location>
</feature>
<feature type="transmembrane region" description="Helical" evidence="1">
    <location>
        <begin position="219"/>
        <end position="240"/>
    </location>
</feature>
<evidence type="ECO:0000313" key="3">
    <source>
        <dbReference type="EMBL" id="OJF09581.1"/>
    </source>
</evidence>
<dbReference type="SUPFAM" id="SSF55073">
    <property type="entry name" value="Nucleotide cyclase"/>
    <property type="match status" value="1"/>
</dbReference>
<proteinExistence type="predicted"/>
<feature type="transmembrane region" description="Helical" evidence="1">
    <location>
        <begin position="90"/>
        <end position="110"/>
    </location>
</feature>
<keyword evidence="1" id="KW-0812">Transmembrane</keyword>
<keyword evidence="4" id="KW-1185">Reference proteome</keyword>
<feature type="transmembrane region" description="Helical" evidence="1">
    <location>
        <begin position="38"/>
        <end position="57"/>
    </location>
</feature>
<organism evidence="3 4">
    <name type="scientific">Couchioplanes caeruleus subsp. caeruleus</name>
    <dbReference type="NCBI Taxonomy" id="56427"/>
    <lineage>
        <taxon>Bacteria</taxon>
        <taxon>Bacillati</taxon>
        <taxon>Actinomycetota</taxon>
        <taxon>Actinomycetes</taxon>
        <taxon>Micromonosporales</taxon>
        <taxon>Micromonosporaceae</taxon>
        <taxon>Couchioplanes</taxon>
    </lineage>
</organism>
<accession>A0A1K0F9P5</accession>
<protein>
    <recommendedName>
        <fullName evidence="2">GGDEF domain-containing protein</fullName>
    </recommendedName>
</protein>
<dbReference type="EMBL" id="MEIA01000558">
    <property type="protein sequence ID" value="OJF09581.1"/>
    <property type="molecule type" value="Genomic_DNA"/>
</dbReference>
<feature type="transmembrane region" description="Helical" evidence="1">
    <location>
        <begin position="154"/>
        <end position="174"/>
    </location>
</feature>
<name>A0A1K0F9P5_9ACTN</name>
<reference evidence="3 4" key="1">
    <citation type="submission" date="2016-09" db="EMBL/GenBank/DDBJ databases">
        <title>Couchioplanes caeruleus draft genome sequence.</title>
        <authorList>
            <person name="Sheehan J."/>
            <person name="Caffrey P."/>
        </authorList>
    </citation>
    <scope>NUCLEOTIDE SEQUENCE [LARGE SCALE GENOMIC DNA]</scope>
    <source>
        <strain evidence="3 4">DSM 43634</strain>
    </source>
</reference>
<feature type="transmembrane region" description="Helical" evidence="1">
    <location>
        <begin position="252"/>
        <end position="272"/>
    </location>
</feature>
<dbReference type="PROSITE" id="PS50887">
    <property type="entry name" value="GGDEF"/>
    <property type="match status" value="1"/>
</dbReference>
<dbReference type="NCBIfam" id="TIGR00254">
    <property type="entry name" value="GGDEF"/>
    <property type="match status" value="1"/>
</dbReference>
<dbReference type="CDD" id="cd01949">
    <property type="entry name" value="GGDEF"/>
    <property type="match status" value="1"/>
</dbReference>
<dbReference type="Gene3D" id="3.30.70.270">
    <property type="match status" value="1"/>
</dbReference>
<feature type="transmembrane region" description="Helical" evidence="1">
    <location>
        <begin position="320"/>
        <end position="341"/>
    </location>
</feature>
<dbReference type="InterPro" id="IPR043128">
    <property type="entry name" value="Rev_trsase/Diguanyl_cyclase"/>
</dbReference>
<dbReference type="PANTHER" id="PTHR46663">
    <property type="entry name" value="DIGUANYLATE CYCLASE DGCT-RELATED"/>
    <property type="match status" value="1"/>
</dbReference>
<dbReference type="InterPro" id="IPR052163">
    <property type="entry name" value="DGC-Regulatory_Protein"/>
</dbReference>
<keyword evidence="1" id="KW-1133">Transmembrane helix</keyword>
<dbReference type="Proteomes" id="UP000182486">
    <property type="component" value="Unassembled WGS sequence"/>
</dbReference>
<feature type="domain" description="GGDEF" evidence="2">
    <location>
        <begin position="387"/>
        <end position="519"/>
    </location>
</feature>
<dbReference type="Pfam" id="PF00990">
    <property type="entry name" value="GGDEF"/>
    <property type="match status" value="1"/>
</dbReference>
<evidence type="ECO:0000259" key="2">
    <source>
        <dbReference type="PROSITE" id="PS50887"/>
    </source>
</evidence>
<comment type="caution">
    <text evidence="3">The sequence shown here is derived from an EMBL/GenBank/DDBJ whole genome shotgun (WGS) entry which is preliminary data.</text>
</comment>
<sequence length="519" mass="55238">MGRLWAAQPRWRADPVLAGLIVLILGAMVGAWPGLVPAGVQVTVFWLLFLVIHSSFVRSSWRIARLAGPAPGAGRPEAARARAAQTMWRLFAAAGVVLLGGTLIQLVTVIPDPLAPVSAAGTGAQVGSIALAMVLIVIGMLRHPLGVMSTAERFRLRVDVATVMAAAMTFGLWLAELPPGARDALWVLRASMALLVQPGLFLVVIFAVIKITLGGQSPFIRAAGLLAGLATTLQAVLQAVPFSMYVQPPTMSWLLAANVLASGLVAIGVRLQERRVRSAVPIAAREARRPYSLLPYGAIAAVWALSVVVLALHGLGGRTWIVATGAMVTTTLVVGRQVAAFRHIAELLRERDELAAQLTELAFYDGLTRLANRGLFMRRLHDALAAGPATVFLVDLDDFKPVNDAYGHAAGDRLLIEVGRRLRACVRDGDTVARLGGDEFAVLVEGPSIDRRGELADLLARALSGELQIGKAVVPLRASIGMATGRHGVHDPDSLLHEADMAMYAAKDRRRALLDSDRA</sequence>